<dbReference type="Proteomes" id="UP000012174">
    <property type="component" value="Unassembled WGS sequence"/>
</dbReference>
<dbReference type="EMBL" id="KB706150">
    <property type="protein sequence ID" value="EMR68917.1"/>
    <property type="molecule type" value="Genomic_DNA"/>
</dbReference>
<evidence type="ECO:0000313" key="2">
    <source>
        <dbReference type="EMBL" id="EMR68917.1"/>
    </source>
</evidence>
<organism evidence="2 3">
    <name type="scientific">Eutypa lata (strain UCR-EL1)</name>
    <name type="common">Grapevine dieback disease fungus</name>
    <name type="synonym">Eutypa armeniacae</name>
    <dbReference type="NCBI Taxonomy" id="1287681"/>
    <lineage>
        <taxon>Eukaryota</taxon>
        <taxon>Fungi</taxon>
        <taxon>Dikarya</taxon>
        <taxon>Ascomycota</taxon>
        <taxon>Pezizomycotina</taxon>
        <taxon>Sordariomycetes</taxon>
        <taxon>Xylariomycetidae</taxon>
        <taxon>Xylariales</taxon>
        <taxon>Diatrypaceae</taxon>
        <taxon>Eutypa</taxon>
    </lineage>
</organism>
<keyword evidence="3" id="KW-1185">Reference proteome</keyword>
<protein>
    <submittedName>
        <fullName evidence="2">Uncharacterized protein</fullName>
    </submittedName>
</protein>
<evidence type="ECO:0000256" key="1">
    <source>
        <dbReference type="SAM" id="MobiDB-lite"/>
    </source>
</evidence>
<proteinExistence type="predicted"/>
<accession>M7SX67</accession>
<feature type="region of interest" description="Disordered" evidence="1">
    <location>
        <begin position="95"/>
        <end position="141"/>
    </location>
</feature>
<feature type="region of interest" description="Disordered" evidence="1">
    <location>
        <begin position="1"/>
        <end position="21"/>
    </location>
</feature>
<evidence type="ECO:0000313" key="3">
    <source>
        <dbReference type="Proteomes" id="UP000012174"/>
    </source>
</evidence>
<dbReference type="AlphaFoldDB" id="M7SX67"/>
<dbReference type="KEGG" id="ela:UCREL1_4060"/>
<dbReference type="HOGENOM" id="CLU_1825276_0_0_1"/>
<name>M7SX67_EUTLA</name>
<dbReference type="OrthoDB" id="4685008at2759"/>
<sequence length="141" mass="15723">MPRIRKTQPGPKRSLALTDAEAKARQGRLIQEGTKFQCGIGKCKDKTTRIKNTKRDVSSHITKLHAKELKGVNSSYQNRLQCVKPGLAKLSCPTCRGLSESDSRLDGHRRRHHEYKSPPEAKVPKAFKSSAKPEVPKAPEV</sequence>
<reference evidence="3" key="1">
    <citation type="journal article" date="2013" name="Genome Announc.">
        <title>Draft genome sequence of the grapevine dieback fungus Eutypa lata UCR-EL1.</title>
        <authorList>
            <person name="Blanco-Ulate B."/>
            <person name="Rolshausen P.E."/>
            <person name="Cantu D."/>
        </authorList>
    </citation>
    <scope>NUCLEOTIDE SEQUENCE [LARGE SCALE GENOMIC DNA]</scope>
    <source>
        <strain evidence="3">UCR-EL1</strain>
    </source>
</reference>
<gene>
    <name evidence="2" type="ORF">UCREL1_4060</name>
</gene>